<gene>
    <name evidence="2" type="ORF">FHS18_002129</name>
</gene>
<proteinExistence type="predicted"/>
<evidence type="ECO:0000256" key="1">
    <source>
        <dbReference type="SAM" id="Phobius"/>
    </source>
</evidence>
<keyword evidence="1" id="KW-0472">Membrane</keyword>
<protein>
    <submittedName>
        <fullName evidence="2">Putative negative regulator of RcsB-dependent stress response</fullName>
    </submittedName>
</protein>
<dbReference type="EMBL" id="JACHXK010000004">
    <property type="protein sequence ID" value="MBB3110062.1"/>
    <property type="molecule type" value="Genomic_DNA"/>
</dbReference>
<keyword evidence="3" id="KW-1185">Reference proteome</keyword>
<dbReference type="AlphaFoldDB" id="A0A7W5AWN5"/>
<organism evidence="2 3">
    <name type="scientific">Paenibacillus phyllosphaerae</name>
    <dbReference type="NCBI Taxonomy" id="274593"/>
    <lineage>
        <taxon>Bacteria</taxon>
        <taxon>Bacillati</taxon>
        <taxon>Bacillota</taxon>
        <taxon>Bacilli</taxon>
        <taxon>Bacillales</taxon>
        <taxon>Paenibacillaceae</taxon>
        <taxon>Paenibacillus</taxon>
    </lineage>
</organism>
<feature type="transmembrane region" description="Helical" evidence="1">
    <location>
        <begin position="6"/>
        <end position="26"/>
    </location>
</feature>
<comment type="caution">
    <text evidence="2">The sequence shown here is derived from an EMBL/GenBank/DDBJ whole genome shotgun (WGS) entry which is preliminary data.</text>
</comment>
<evidence type="ECO:0000313" key="2">
    <source>
        <dbReference type="EMBL" id="MBB3110062.1"/>
    </source>
</evidence>
<name>A0A7W5AWN5_9BACL</name>
<dbReference type="RefSeq" id="WP_183599760.1">
    <property type="nucleotide sequence ID" value="NZ_JACHXK010000004.1"/>
</dbReference>
<dbReference type="Proteomes" id="UP000570361">
    <property type="component" value="Unassembled WGS sequence"/>
</dbReference>
<accession>A0A7W5AWN5</accession>
<sequence length="85" mass="9382">MSEKVYLLTICLPLATILIIFGMRYFSAVQQAKYRSANDEAYRQIAEKAVASQTEAAAALTSIDAALTDVRTRLTAVEKVLKQID</sequence>
<evidence type="ECO:0000313" key="3">
    <source>
        <dbReference type="Proteomes" id="UP000570361"/>
    </source>
</evidence>
<keyword evidence="1" id="KW-1133">Transmembrane helix</keyword>
<reference evidence="2 3" key="1">
    <citation type="submission" date="2020-08" db="EMBL/GenBank/DDBJ databases">
        <title>Genomic Encyclopedia of Type Strains, Phase III (KMG-III): the genomes of soil and plant-associated and newly described type strains.</title>
        <authorList>
            <person name="Whitman W."/>
        </authorList>
    </citation>
    <scope>NUCLEOTIDE SEQUENCE [LARGE SCALE GENOMIC DNA]</scope>
    <source>
        <strain evidence="2 3">CECT 5862</strain>
    </source>
</reference>
<keyword evidence="1" id="KW-0812">Transmembrane</keyword>